<keyword evidence="1" id="KW-0732">Signal</keyword>
<dbReference type="GO" id="GO:0005829">
    <property type="term" value="C:cytosol"/>
    <property type="evidence" value="ECO:0007669"/>
    <property type="project" value="TreeGrafter"/>
</dbReference>
<organism evidence="2 3">
    <name type="scientific">Janibacter indicus</name>
    <dbReference type="NCBI Taxonomy" id="857417"/>
    <lineage>
        <taxon>Bacteria</taxon>
        <taxon>Bacillati</taxon>
        <taxon>Actinomycetota</taxon>
        <taxon>Actinomycetes</taxon>
        <taxon>Micrococcales</taxon>
        <taxon>Intrasporangiaceae</taxon>
        <taxon>Janibacter</taxon>
    </lineage>
</organism>
<dbReference type="PANTHER" id="PTHR11803">
    <property type="entry name" value="2-IMINOBUTANOATE/2-IMINOPROPANOATE DEAMINASE RIDA"/>
    <property type="match status" value="1"/>
</dbReference>
<keyword evidence="3" id="KW-1185">Reference proteome</keyword>
<dbReference type="GO" id="GO:0019239">
    <property type="term" value="F:deaminase activity"/>
    <property type="evidence" value="ECO:0007669"/>
    <property type="project" value="TreeGrafter"/>
</dbReference>
<dbReference type="SUPFAM" id="SSF55298">
    <property type="entry name" value="YjgF-like"/>
    <property type="match status" value="1"/>
</dbReference>
<protein>
    <recommendedName>
        <fullName evidence="4">Enamine deaminase RidA, house cleaning of reactive enamine intermediates, YjgF/YER057c/UK114 family</fullName>
    </recommendedName>
</protein>
<feature type="chain" id="PRO_5013289949" description="Enamine deaminase RidA, house cleaning of reactive enamine intermediates, YjgF/YER057c/UK114 family" evidence="1">
    <location>
        <begin position="24"/>
        <end position="220"/>
    </location>
</feature>
<accession>A0A1L3MLP2</accession>
<feature type="signal peptide" evidence="1">
    <location>
        <begin position="1"/>
        <end position="23"/>
    </location>
</feature>
<evidence type="ECO:0000313" key="3">
    <source>
        <dbReference type="Proteomes" id="UP000182938"/>
    </source>
</evidence>
<dbReference type="InterPro" id="IPR035959">
    <property type="entry name" value="RutC-like_sf"/>
</dbReference>
<gene>
    <name evidence="2" type="ORF">ASJ30_09365</name>
</gene>
<name>A0A1L3MLP2_9MICO</name>
<evidence type="ECO:0000256" key="1">
    <source>
        <dbReference type="SAM" id="SignalP"/>
    </source>
</evidence>
<evidence type="ECO:0000313" key="2">
    <source>
        <dbReference type="EMBL" id="APH03114.1"/>
    </source>
</evidence>
<dbReference type="Gene3D" id="3.30.1330.40">
    <property type="entry name" value="RutC-like"/>
    <property type="match status" value="1"/>
</dbReference>
<dbReference type="KEGG" id="jte:ASJ30_09365"/>
<dbReference type="InterPro" id="IPR006175">
    <property type="entry name" value="YjgF/YER057c/UK114"/>
</dbReference>
<dbReference type="EMBL" id="CP013290">
    <property type="protein sequence ID" value="APH03114.1"/>
    <property type="molecule type" value="Genomic_DNA"/>
</dbReference>
<sequence length="220" mass="22909">MRRRTTIAIATVCGLAVGLPAGAATFKAVGPPKPTEYTRVLPAGQDNPMIADGVALGSNLSTYQASGLGPTSANPSAPAGSAERYIDAATFPGGNLPQGVTVTEAQGLNVLEAIGDNLERAGLDYDDVTTMRVFLSNPKGAETADFNGWNRAYRQYFANTSLSTGKPIPVSMGTAAPKNPIVTNSARPSRFAVEVENLPVQGWLVEVEVTAAYPKGKGKK</sequence>
<dbReference type="Proteomes" id="UP000182938">
    <property type="component" value="Chromosome"/>
</dbReference>
<dbReference type="RefSeq" id="WP_072626243.1">
    <property type="nucleotide sequence ID" value="NZ_CP013290.1"/>
</dbReference>
<evidence type="ECO:0008006" key="4">
    <source>
        <dbReference type="Google" id="ProtNLM"/>
    </source>
</evidence>
<proteinExistence type="predicted"/>
<dbReference type="PANTHER" id="PTHR11803:SF59">
    <property type="entry name" value="ENDORIBONUCLEASE"/>
    <property type="match status" value="1"/>
</dbReference>
<reference evidence="2 3" key="1">
    <citation type="submission" date="2015-11" db="EMBL/GenBank/DDBJ databases">
        <authorList>
            <person name="Zhang Y."/>
            <person name="Guo Z."/>
        </authorList>
    </citation>
    <scope>NUCLEOTIDE SEQUENCE [LARGE SCALE GENOMIC DNA]</scope>
    <source>
        <strain evidence="2 3">YFY001</strain>
    </source>
</reference>
<dbReference type="Pfam" id="PF01042">
    <property type="entry name" value="Ribonuc_L-PSP"/>
    <property type="match status" value="1"/>
</dbReference>
<dbReference type="AlphaFoldDB" id="A0A1L3MLP2"/>